<dbReference type="Proteomes" id="UP001283361">
    <property type="component" value="Unassembled WGS sequence"/>
</dbReference>
<comment type="caution">
    <text evidence="2">The sequence shown here is derived from an EMBL/GenBank/DDBJ whole genome shotgun (WGS) entry which is preliminary data.</text>
</comment>
<sequence length="261" mass="30394">MYGVPPNTPTDFMLQFFASCERHGLLRAAELQDWRAGRRRWDQDQGQNDNTENKCWDQEVLQGEDQNENIGSGRWDQEVLQGEDQNENTENGRWDQEVLQGEDQNENTENGRWDQEILRGEDQNQNMEEINDHELVQFDPSTDQEGGQSVLYERRRCSRLIHVSGRSGLRVGEANFSRPSYRTDCEEQRGSTLLQTYLNHNDVCPDQTSRDRLLDIQEDEDEEVTIPFVRMVEVSGGEDEEVTIPFIRMVEFSEGEDEEVI</sequence>
<feature type="region of interest" description="Disordered" evidence="1">
    <location>
        <begin position="82"/>
        <end position="110"/>
    </location>
</feature>
<keyword evidence="3" id="KW-1185">Reference proteome</keyword>
<evidence type="ECO:0000313" key="3">
    <source>
        <dbReference type="Proteomes" id="UP001283361"/>
    </source>
</evidence>
<organism evidence="2 3">
    <name type="scientific">Elysia crispata</name>
    <name type="common">lettuce slug</name>
    <dbReference type="NCBI Taxonomy" id="231223"/>
    <lineage>
        <taxon>Eukaryota</taxon>
        <taxon>Metazoa</taxon>
        <taxon>Spiralia</taxon>
        <taxon>Lophotrochozoa</taxon>
        <taxon>Mollusca</taxon>
        <taxon>Gastropoda</taxon>
        <taxon>Heterobranchia</taxon>
        <taxon>Euthyneura</taxon>
        <taxon>Panpulmonata</taxon>
        <taxon>Sacoglossa</taxon>
        <taxon>Placobranchoidea</taxon>
        <taxon>Plakobranchidae</taxon>
        <taxon>Elysia</taxon>
    </lineage>
</organism>
<accession>A0AAE1E6Z9</accession>
<name>A0AAE1E6Z9_9GAST</name>
<evidence type="ECO:0000313" key="2">
    <source>
        <dbReference type="EMBL" id="KAK3796247.1"/>
    </source>
</evidence>
<proteinExistence type="predicted"/>
<reference evidence="2" key="1">
    <citation type="journal article" date="2023" name="G3 (Bethesda)">
        <title>A reference genome for the long-term kleptoplast-retaining sea slug Elysia crispata morphotype clarki.</title>
        <authorList>
            <person name="Eastman K.E."/>
            <person name="Pendleton A.L."/>
            <person name="Shaikh M.A."/>
            <person name="Suttiyut T."/>
            <person name="Ogas R."/>
            <person name="Tomko P."/>
            <person name="Gavelis G."/>
            <person name="Widhalm J.R."/>
            <person name="Wisecaver J.H."/>
        </authorList>
    </citation>
    <scope>NUCLEOTIDE SEQUENCE</scope>
    <source>
        <strain evidence="2">ECLA1</strain>
    </source>
</reference>
<protein>
    <submittedName>
        <fullName evidence="2">Uncharacterized protein</fullName>
    </submittedName>
</protein>
<dbReference type="EMBL" id="JAWDGP010000900">
    <property type="protein sequence ID" value="KAK3796247.1"/>
    <property type="molecule type" value="Genomic_DNA"/>
</dbReference>
<dbReference type="AlphaFoldDB" id="A0AAE1E6Z9"/>
<gene>
    <name evidence="2" type="ORF">RRG08_006817</name>
</gene>
<evidence type="ECO:0000256" key="1">
    <source>
        <dbReference type="SAM" id="MobiDB-lite"/>
    </source>
</evidence>